<feature type="signal peptide" evidence="1">
    <location>
        <begin position="1"/>
        <end position="18"/>
    </location>
</feature>
<dbReference type="Proteomes" id="UP000275719">
    <property type="component" value="Unassembled WGS sequence"/>
</dbReference>
<feature type="chain" id="PRO_5018333768" evidence="1">
    <location>
        <begin position="19"/>
        <end position="484"/>
    </location>
</feature>
<keyword evidence="3" id="KW-1185">Reference proteome</keyword>
<proteinExistence type="predicted"/>
<keyword evidence="1" id="KW-0732">Signal</keyword>
<dbReference type="OrthoDB" id="1311865at2"/>
<reference evidence="2 3" key="1">
    <citation type="submission" date="2018-11" db="EMBL/GenBank/DDBJ databases">
        <title>Flavobacterium sp. nov., YIM 102701-2 draft genome.</title>
        <authorList>
            <person name="Li G."/>
            <person name="Jiang Y."/>
        </authorList>
    </citation>
    <scope>NUCLEOTIDE SEQUENCE [LARGE SCALE GENOMIC DNA]</scope>
    <source>
        <strain evidence="2 3">YIM 102701-2</strain>
    </source>
</reference>
<protein>
    <submittedName>
        <fullName evidence="2">Uncharacterized protein</fullName>
    </submittedName>
</protein>
<comment type="caution">
    <text evidence="2">The sequence shown here is derived from an EMBL/GenBank/DDBJ whole genome shotgun (WGS) entry which is preliminary data.</text>
</comment>
<name>A0A3P3W6E7_9FLAO</name>
<accession>A0A3P3W6E7</accession>
<dbReference type="RefSeq" id="WP_125019102.1">
    <property type="nucleotide sequence ID" value="NZ_RQVQ01000018.1"/>
</dbReference>
<gene>
    <name evidence="2" type="ORF">EG240_09190</name>
</gene>
<organism evidence="2 3">
    <name type="scientific">Paenimyroides tangerinum</name>
    <dbReference type="NCBI Taxonomy" id="2488728"/>
    <lineage>
        <taxon>Bacteria</taxon>
        <taxon>Pseudomonadati</taxon>
        <taxon>Bacteroidota</taxon>
        <taxon>Flavobacteriia</taxon>
        <taxon>Flavobacteriales</taxon>
        <taxon>Flavobacteriaceae</taxon>
        <taxon>Paenimyroides</taxon>
    </lineage>
</organism>
<evidence type="ECO:0000313" key="3">
    <source>
        <dbReference type="Proteomes" id="UP000275719"/>
    </source>
</evidence>
<evidence type="ECO:0000313" key="2">
    <source>
        <dbReference type="EMBL" id="RRJ90274.1"/>
    </source>
</evidence>
<sequence length="484" mass="56125">MKVILTYFLFFFSNLIFAQNNQLTFDKQYVYGLINEKELNSDFTNLKINLYVASSESIGLADIYSPYLKTDLSLFKKGKILKLSQFGFENNQISVSKEAHLFNRVKVVDSLLSSKITFESLNKKGSFLGFACDYYTLKSDIFNDNLIITNVNCVCIDTTNKNKNVKIIFPNSNIDGLILGFSFTESLDNMIVLNEIKNIDIKNSFDFDSEYILAENNYNDFLKRISDEENHVFDYDKTILPPTSNFYNNYNLDPLCNSYLYFNELDTKLKNLAERFTTIGCRLYYEDFSFENKESEYSRELVIELAKSQSNDLLKQAFKSKVINKTERKKLAKAFEKFYNEASIFIENQDIIEEVTNESTSDDIWNGTGVESAEYISEYKSLQVDINNLAAESKLNEDIEQYMPNYCSDLKNKVPSFQNDNLKIHVYNLVGQICDLYLYQNGGNVNYFLTIDSMRKSLLEIENMRSQLSKKDTKLLNEFLNSLD</sequence>
<evidence type="ECO:0000256" key="1">
    <source>
        <dbReference type="SAM" id="SignalP"/>
    </source>
</evidence>
<dbReference type="AlphaFoldDB" id="A0A3P3W6E7"/>
<dbReference type="EMBL" id="RQVQ01000018">
    <property type="protein sequence ID" value="RRJ90274.1"/>
    <property type="molecule type" value="Genomic_DNA"/>
</dbReference>